<evidence type="ECO:0000313" key="3">
    <source>
        <dbReference type="Proteomes" id="UP000028933"/>
    </source>
</evidence>
<dbReference type="HOGENOM" id="CLU_2166995_0_0_10"/>
<organism evidence="2 3">
    <name type="scientific">Elizabethkingia anophelis NUHP1</name>
    <dbReference type="NCBI Taxonomy" id="1338011"/>
    <lineage>
        <taxon>Bacteria</taxon>
        <taxon>Pseudomonadati</taxon>
        <taxon>Bacteroidota</taxon>
        <taxon>Flavobacteriia</taxon>
        <taxon>Flavobacteriales</taxon>
        <taxon>Weeksellaceae</taxon>
        <taxon>Elizabethkingia</taxon>
    </lineage>
</organism>
<feature type="transmembrane region" description="Helical" evidence="1">
    <location>
        <begin position="20"/>
        <end position="41"/>
    </location>
</feature>
<dbReference type="KEGG" id="eao:BD94_0597"/>
<dbReference type="RefSeq" id="WP_024564590.1">
    <property type="nucleotide sequence ID" value="NZ_CP007547.1"/>
</dbReference>
<evidence type="ECO:0000256" key="1">
    <source>
        <dbReference type="SAM" id="Phobius"/>
    </source>
</evidence>
<reference evidence="2" key="2">
    <citation type="journal article" date="2015" name="Genome Biol. Evol.">
        <title>Complete Genome Sequence and Transcriptomic Analysis of the Novel Pathogen Elizabethkingia anophelis in Response to Oxidative Stress.</title>
        <authorList>
            <person name="Li Y."/>
            <person name="Liu Y."/>
            <person name="Chew S.C."/>
            <person name="Tay M."/>
            <person name="Salido M.M."/>
            <person name="Teo J."/>
            <person name="Lauro F.M."/>
            <person name="Givskov M."/>
            <person name="Yang L."/>
        </authorList>
    </citation>
    <scope>NUCLEOTIDE SEQUENCE</scope>
    <source>
        <strain evidence="2">NUHP1</strain>
    </source>
</reference>
<dbReference type="EMBL" id="CP007547">
    <property type="protein sequence ID" value="AIL44372.1"/>
    <property type="molecule type" value="Genomic_DNA"/>
</dbReference>
<sequence>MKEKYLKIKDWVYENPKKVYAYVMIFLILSFILSIIQFYYFPSKMQISVTPPPAFTENNSNKLKSKTKEIEMEKIVKELELFKVKRDKGSLTKADSLRIDYLFNQYQKLK</sequence>
<reference evidence="2" key="1">
    <citation type="journal article" date="2013" name="Lancet">
        <title>First case of E anophelis outbreak in an intensive-care unit.</title>
        <authorList>
            <person name="Teo J."/>
            <person name="Tan S.Y."/>
            <person name="Tay M."/>
            <person name="Ding Y."/>
            <person name="Kjelleberg S."/>
            <person name="Givskov M."/>
            <person name="Lin R.T."/>
            <person name="Yang L."/>
        </authorList>
    </citation>
    <scope>NUCLEOTIDE SEQUENCE [LARGE SCALE GENOMIC DNA]</scope>
    <source>
        <strain evidence="2">NUHP1</strain>
    </source>
</reference>
<keyword evidence="1" id="KW-0472">Membrane</keyword>
<gene>
    <name evidence="2" type="ORF">BD94_0597</name>
</gene>
<keyword evidence="1" id="KW-0812">Transmembrane</keyword>
<proteinExistence type="predicted"/>
<dbReference type="Proteomes" id="UP000028933">
    <property type="component" value="Chromosome"/>
</dbReference>
<protein>
    <submittedName>
        <fullName evidence="2">Uncharacterized protein</fullName>
    </submittedName>
</protein>
<dbReference type="STRING" id="1338011.BD94_0597"/>
<accession>A0A077EA17</accession>
<evidence type="ECO:0000313" key="2">
    <source>
        <dbReference type="EMBL" id="AIL44372.1"/>
    </source>
</evidence>
<keyword evidence="1" id="KW-1133">Transmembrane helix</keyword>
<dbReference type="AlphaFoldDB" id="A0A077EA17"/>
<name>A0A077EA17_9FLAO</name>